<keyword evidence="2" id="KW-0964">Secreted</keyword>
<sequence>MQIKRMAQGSALSAVILGSQFVAELPTAYAATDNFGSIIWEDTNKNGRLDTGEPGVSDIKLELHNIYGDLIQSVNTDTEGHYRFSNIPNGTYYVKMNIPSQYTFYGSKYFGADGITGYLTTGGELNNNINAGLQKSTTSILPTNVTVTPEQANINVGGSYQIKATLQPENVTQNQLIYKSSDPAIATVDDKGKVTARAQGKATITVETSNGIKKTSKVTVKQSHDVPPPPQLIEIGSNPMGYVSNGTTRNRELGGKSVNFTFKDVTGKTYPQYGINLGTNYETNSGIAFSKFGEKGFQPTVGGNSAFVIEMDKLTSNIRLLVGAVYSGEFVKVEAYKNGVRVPVKLDLTQQLGNVNSKFFSNGTDTILTASQTFSETEGYGVNIGGNYYDKLIVSPNLKYGNLPIWIDDSNANCSN</sequence>
<accession>A0A2A8H9L8</accession>
<proteinExistence type="predicted"/>
<dbReference type="AlphaFoldDB" id="A0A2A8H9L8"/>
<evidence type="ECO:0000313" key="6">
    <source>
        <dbReference type="Proteomes" id="UP000220841"/>
    </source>
</evidence>
<feature type="domain" description="BIG2" evidence="4">
    <location>
        <begin position="141"/>
        <end position="218"/>
    </location>
</feature>
<evidence type="ECO:0000259" key="4">
    <source>
        <dbReference type="SMART" id="SM00635"/>
    </source>
</evidence>
<dbReference type="Pfam" id="PF17210">
    <property type="entry name" value="SdrD_B"/>
    <property type="match status" value="1"/>
</dbReference>
<dbReference type="SUPFAM" id="SSF49373">
    <property type="entry name" value="Invasin/intimin cell-adhesion fragments"/>
    <property type="match status" value="1"/>
</dbReference>
<keyword evidence="3" id="KW-0732">Signal</keyword>
<dbReference type="InterPro" id="IPR003343">
    <property type="entry name" value="Big_2"/>
</dbReference>
<dbReference type="Gene3D" id="2.60.40.1080">
    <property type="match status" value="1"/>
</dbReference>
<organism evidence="5 6">
    <name type="scientific">Bacillus toyonensis</name>
    <dbReference type="NCBI Taxonomy" id="155322"/>
    <lineage>
        <taxon>Bacteria</taxon>
        <taxon>Bacillati</taxon>
        <taxon>Bacillota</taxon>
        <taxon>Bacilli</taxon>
        <taxon>Bacillales</taxon>
        <taxon>Bacillaceae</taxon>
        <taxon>Bacillus</taxon>
        <taxon>Bacillus cereus group</taxon>
    </lineage>
</organism>
<gene>
    <name evidence="5" type="ORF">CN585_26075</name>
</gene>
<dbReference type="GO" id="GO:0005576">
    <property type="term" value="C:extracellular region"/>
    <property type="evidence" value="ECO:0007669"/>
    <property type="project" value="UniProtKB-SubCell"/>
</dbReference>
<evidence type="ECO:0000256" key="2">
    <source>
        <dbReference type="ARBA" id="ARBA00022525"/>
    </source>
</evidence>
<dbReference type="InterPro" id="IPR013783">
    <property type="entry name" value="Ig-like_fold"/>
</dbReference>
<comment type="subcellular location">
    <subcellularLocation>
        <location evidence="1">Secreted</location>
    </subcellularLocation>
</comment>
<dbReference type="InterPro" id="IPR008964">
    <property type="entry name" value="Invasin/intimin_cell_adhesion"/>
</dbReference>
<dbReference type="EMBL" id="NUBY01000202">
    <property type="protein sequence ID" value="PEP95269.1"/>
    <property type="molecule type" value="Genomic_DNA"/>
</dbReference>
<dbReference type="Pfam" id="PF02368">
    <property type="entry name" value="Big_2"/>
    <property type="match status" value="1"/>
</dbReference>
<dbReference type="Gene3D" id="2.60.40.10">
    <property type="entry name" value="Immunoglobulins"/>
    <property type="match status" value="1"/>
</dbReference>
<evidence type="ECO:0000256" key="3">
    <source>
        <dbReference type="ARBA" id="ARBA00022729"/>
    </source>
</evidence>
<evidence type="ECO:0000313" key="5">
    <source>
        <dbReference type="EMBL" id="PEP95269.1"/>
    </source>
</evidence>
<dbReference type="Proteomes" id="UP000220841">
    <property type="component" value="Unassembled WGS sequence"/>
</dbReference>
<dbReference type="SUPFAM" id="SSF117074">
    <property type="entry name" value="Hypothetical protein PA1324"/>
    <property type="match status" value="1"/>
</dbReference>
<name>A0A2A8H9L8_9BACI</name>
<reference evidence="5 6" key="1">
    <citation type="submission" date="2017-09" db="EMBL/GenBank/DDBJ databases">
        <title>Large-scale bioinformatics analysis of Bacillus genomes uncovers conserved roles of natural products in bacterial physiology.</title>
        <authorList>
            <consortium name="Agbiome Team Llc"/>
            <person name="Bleich R.M."/>
            <person name="Grubbs K.J."/>
            <person name="Santa Maria K.C."/>
            <person name="Allen S.E."/>
            <person name="Farag S."/>
            <person name="Shank E.A."/>
            <person name="Bowers A."/>
        </authorList>
    </citation>
    <scope>NUCLEOTIDE SEQUENCE [LARGE SCALE GENOMIC DNA]</scope>
    <source>
        <strain evidence="5 6">AFS021349</strain>
    </source>
</reference>
<evidence type="ECO:0000256" key="1">
    <source>
        <dbReference type="ARBA" id="ARBA00004613"/>
    </source>
</evidence>
<dbReference type="InterPro" id="IPR033764">
    <property type="entry name" value="Sdr_B"/>
</dbReference>
<protein>
    <recommendedName>
        <fullName evidence="4">BIG2 domain-containing protein</fullName>
    </recommendedName>
</protein>
<comment type="caution">
    <text evidence="5">The sequence shown here is derived from an EMBL/GenBank/DDBJ whole genome shotgun (WGS) entry which is preliminary data.</text>
</comment>
<dbReference type="RefSeq" id="WP_098227500.1">
    <property type="nucleotide sequence ID" value="NZ_NUBY01000202.1"/>
</dbReference>
<dbReference type="SMART" id="SM00635">
    <property type="entry name" value="BID_2"/>
    <property type="match status" value="1"/>
</dbReference>